<dbReference type="InterPro" id="IPR052539">
    <property type="entry name" value="MGD_biosynthesis_adapter"/>
</dbReference>
<organism evidence="2 3">
    <name type="scientific">Aquibaculum arenosum</name>
    <dbReference type="NCBI Taxonomy" id="3032591"/>
    <lineage>
        <taxon>Bacteria</taxon>
        <taxon>Pseudomonadati</taxon>
        <taxon>Pseudomonadota</taxon>
        <taxon>Alphaproteobacteria</taxon>
        <taxon>Rhodospirillales</taxon>
        <taxon>Rhodovibrionaceae</taxon>
        <taxon>Aquibaculum</taxon>
    </lineage>
</organism>
<dbReference type="Pfam" id="PF03205">
    <property type="entry name" value="MobB"/>
    <property type="match status" value="1"/>
</dbReference>
<protein>
    <submittedName>
        <fullName evidence="2">Molybdopterin-guanine dinucleotide biosynthesis protein B</fullName>
    </submittedName>
</protein>
<gene>
    <name evidence="2" type="primary">mobB</name>
    <name evidence="2" type="ORF">P2G67_08030</name>
</gene>
<sequence>MKVIGLAGWSGAGKTTLVCKLIPALRQRGISVSTIKHAHHAFDVDKPGKDSYEHRAAGATEVLVSSGKRWALMHELREEAEPTVDELLAHLSPVDLAIIEGFKREAHDKIEVWRRSVDKPLLAGEDPQVVAICSDGPVPEAAALPGGTRPVLDLNDVEAIADFILAHCGLAAKLTQREEA</sequence>
<dbReference type="InterPro" id="IPR027417">
    <property type="entry name" value="P-loop_NTPase"/>
</dbReference>
<proteinExistence type="predicted"/>
<accession>A0ABT5YM43</accession>
<dbReference type="NCBIfam" id="TIGR00176">
    <property type="entry name" value="mobB"/>
    <property type="match status" value="1"/>
</dbReference>
<dbReference type="EMBL" id="JARHUD010000004">
    <property type="protein sequence ID" value="MDF2095922.1"/>
    <property type="molecule type" value="Genomic_DNA"/>
</dbReference>
<keyword evidence="3" id="KW-1185">Reference proteome</keyword>
<dbReference type="InterPro" id="IPR004435">
    <property type="entry name" value="MobB_dom"/>
</dbReference>
<evidence type="ECO:0000259" key="1">
    <source>
        <dbReference type="Pfam" id="PF03205"/>
    </source>
</evidence>
<dbReference type="SUPFAM" id="SSF52540">
    <property type="entry name" value="P-loop containing nucleoside triphosphate hydrolases"/>
    <property type="match status" value="1"/>
</dbReference>
<name>A0ABT5YM43_9PROT</name>
<comment type="caution">
    <text evidence="2">The sequence shown here is derived from an EMBL/GenBank/DDBJ whole genome shotgun (WGS) entry which is preliminary data.</text>
</comment>
<evidence type="ECO:0000313" key="2">
    <source>
        <dbReference type="EMBL" id="MDF2095922.1"/>
    </source>
</evidence>
<reference evidence="2 3" key="1">
    <citation type="submission" date="2023-03" db="EMBL/GenBank/DDBJ databases">
        <title>Fodinicurvata sp. CAU 1616 isolated from sea sendiment.</title>
        <authorList>
            <person name="Kim W."/>
        </authorList>
    </citation>
    <scope>NUCLEOTIDE SEQUENCE [LARGE SCALE GENOMIC DNA]</scope>
    <source>
        <strain evidence="2 3">CAU 1616</strain>
    </source>
</reference>
<dbReference type="Gene3D" id="3.40.50.300">
    <property type="entry name" value="P-loop containing nucleotide triphosphate hydrolases"/>
    <property type="match status" value="1"/>
</dbReference>
<dbReference type="CDD" id="cd03116">
    <property type="entry name" value="MobB"/>
    <property type="match status" value="1"/>
</dbReference>
<dbReference type="RefSeq" id="WP_275821833.1">
    <property type="nucleotide sequence ID" value="NZ_JARHUD010000004.1"/>
</dbReference>
<dbReference type="PANTHER" id="PTHR40072">
    <property type="entry name" value="MOLYBDOPTERIN-GUANINE DINUCLEOTIDE BIOSYNTHESIS ADAPTER PROTEIN-RELATED"/>
    <property type="match status" value="1"/>
</dbReference>
<dbReference type="Proteomes" id="UP001215503">
    <property type="component" value="Unassembled WGS sequence"/>
</dbReference>
<feature type="domain" description="Molybdopterin-guanine dinucleotide biosynthesis protein B (MobB)" evidence="1">
    <location>
        <begin position="3"/>
        <end position="135"/>
    </location>
</feature>
<dbReference type="PANTHER" id="PTHR40072:SF1">
    <property type="entry name" value="MOLYBDOPTERIN-GUANINE DINUCLEOTIDE BIOSYNTHESIS ADAPTER PROTEIN"/>
    <property type="match status" value="1"/>
</dbReference>
<evidence type="ECO:0000313" key="3">
    <source>
        <dbReference type="Proteomes" id="UP001215503"/>
    </source>
</evidence>